<dbReference type="KEGG" id="elm:ELI_2085"/>
<proteinExistence type="predicted"/>
<keyword evidence="2" id="KW-1185">Reference proteome</keyword>
<dbReference type="AlphaFoldDB" id="E3GMK5"/>
<dbReference type="Proteomes" id="UP000006873">
    <property type="component" value="Chromosome"/>
</dbReference>
<accession>E3GMK5</accession>
<sequence>MHLFLIYQIFWAFARAVKLSFRYVLSCFVQMFILQIPGYK</sequence>
<reference key="1">
    <citation type="submission" date="2010-09" db="EMBL/GenBank/DDBJ databases">
        <authorList>
            <person name="Roh H."/>
            <person name="Ko H.-J."/>
            <person name="Kim D."/>
            <person name="Choi D.G."/>
            <person name="Park S."/>
            <person name="Kim S."/>
            <person name="Kim K.H."/>
            <person name="Chang I.S."/>
            <person name="Choi I.-G."/>
        </authorList>
    </citation>
    <scope>NUCLEOTIDE SEQUENCE</scope>
    <source>
        <strain>KIST612</strain>
    </source>
</reference>
<dbReference type="HOGENOM" id="CLU_3289839_0_0_9"/>
<gene>
    <name evidence="1" type="ordered locus">ELI_2085</name>
</gene>
<organism evidence="1 2">
    <name type="scientific">Eubacterium callanderi</name>
    <dbReference type="NCBI Taxonomy" id="53442"/>
    <lineage>
        <taxon>Bacteria</taxon>
        <taxon>Bacillati</taxon>
        <taxon>Bacillota</taxon>
        <taxon>Clostridia</taxon>
        <taxon>Eubacteriales</taxon>
        <taxon>Eubacteriaceae</taxon>
        <taxon>Eubacterium</taxon>
    </lineage>
</organism>
<name>E3GMK5_9FIRM</name>
<evidence type="ECO:0000313" key="1">
    <source>
        <dbReference type="EMBL" id="ADO37068.1"/>
    </source>
</evidence>
<evidence type="ECO:0000313" key="2">
    <source>
        <dbReference type="Proteomes" id="UP000006873"/>
    </source>
</evidence>
<dbReference type="EMBL" id="CP002273">
    <property type="protein sequence ID" value="ADO37068.1"/>
    <property type="molecule type" value="Genomic_DNA"/>
</dbReference>
<protein>
    <submittedName>
        <fullName evidence="1">Uncharacterized protein</fullName>
    </submittedName>
</protein>
<reference evidence="1 2" key="2">
    <citation type="journal article" date="2011" name="J. Bacteriol.">
        <title>Complete genome sequence of a carbon monoxide-utilizing acetogen, Eubacterium limosum KIST612.</title>
        <authorList>
            <person name="Roh H."/>
            <person name="Ko H.J."/>
            <person name="Kim D."/>
            <person name="Choi D.G."/>
            <person name="Park S."/>
            <person name="Kim S."/>
            <person name="Chang I.S."/>
            <person name="Choi I.G."/>
        </authorList>
    </citation>
    <scope>NUCLEOTIDE SEQUENCE [LARGE SCALE GENOMIC DNA]</scope>
    <source>
        <strain evidence="1 2">KIST612</strain>
    </source>
</reference>